<name>A0AAN9PMM9_CANGL</name>
<evidence type="ECO:0000313" key="10">
    <source>
        <dbReference type="EMBL" id="KAK7305225.1"/>
    </source>
</evidence>
<comment type="caution">
    <text evidence="10">The sequence shown here is derived from an EMBL/GenBank/DDBJ whole genome shotgun (WGS) entry which is preliminary data.</text>
</comment>
<dbReference type="EMBL" id="JAYMYQ010000011">
    <property type="protein sequence ID" value="KAK7305225.1"/>
    <property type="molecule type" value="Genomic_DNA"/>
</dbReference>
<organism evidence="10 11">
    <name type="scientific">Canavalia gladiata</name>
    <name type="common">Sword bean</name>
    <name type="synonym">Dolichos gladiatus</name>
    <dbReference type="NCBI Taxonomy" id="3824"/>
    <lineage>
        <taxon>Eukaryota</taxon>
        <taxon>Viridiplantae</taxon>
        <taxon>Streptophyta</taxon>
        <taxon>Embryophyta</taxon>
        <taxon>Tracheophyta</taxon>
        <taxon>Spermatophyta</taxon>
        <taxon>Magnoliopsida</taxon>
        <taxon>eudicotyledons</taxon>
        <taxon>Gunneridae</taxon>
        <taxon>Pentapetalae</taxon>
        <taxon>rosids</taxon>
        <taxon>fabids</taxon>
        <taxon>Fabales</taxon>
        <taxon>Fabaceae</taxon>
        <taxon>Papilionoideae</taxon>
        <taxon>50 kb inversion clade</taxon>
        <taxon>NPAAA clade</taxon>
        <taxon>indigoferoid/millettioid clade</taxon>
        <taxon>Phaseoleae</taxon>
        <taxon>Canavalia</taxon>
    </lineage>
</organism>
<gene>
    <name evidence="10" type="ORF">VNO77_43127</name>
</gene>
<evidence type="ECO:0000256" key="1">
    <source>
        <dbReference type="ARBA" id="ARBA00001971"/>
    </source>
</evidence>
<keyword evidence="7 9" id="KW-0503">Monooxygenase</keyword>
<protein>
    <recommendedName>
        <fullName evidence="12">Cytochrome P450</fullName>
    </recommendedName>
</protein>
<dbReference type="PRINTS" id="PR00463">
    <property type="entry name" value="EP450I"/>
</dbReference>
<evidence type="ECO:0000256" key="5">
    <source>
        <dbReference type="ARBA" id="ARBA00023002"/>
    </source>
</evidence>
<dbReference type="InterPro" id="IPR036396">
    <property type="entry name" value="Cyt_P450_sf"/>
</dbReference>
<evidence type="ECO:0000256" key="2">
    <source>
        <dbReference type="ARBA" id="ARBA00010617"/>
    </source>
</evidence>
<dbReference type="Proteomes" id="UP001367508">
    <property type="component" value="Unassembled WGS sequence"/>
</dbReference>
<keyword evidence="4 8" id="KW-0479">Metal-binding</keyword>
<dbReference type="CDD" id="cd11072">
    <property type="entry name" value="CYP71-like"/>
    <property type="match status" value="1"/>
</dbReference>
<evidence type="ECO:0000256" key="4">
    <source>
        <dbReference type="ARBA" id="ARBA00022723"/>
    </source>
</evidence>
<comment type="similarity">
    <text evidence="2 9">Belongs to the cytochrome P450 family.</text>
</comment>
<keyword evidence="11" id="KW-1185">Reference proteome</keyword>
<dbReference type="Gene3D" id="1.10.630.10">
    <property type="entry name" value="Cytochrome P450"/>
    <property type="match status" value="1"/>
</dbReference>
<feature type="binding site" description="axial binding residue" evidence="8">
    <location>
        <position position="438"/>
    </location>
    <ligand>
        <name>heme</name>
        <dbReference type="ChEBI" id="CHEBI:30413"/>
    </ligand>
    <ligandPart>
        <name>Fe</name>
        <dbReference type="ChEBI" id="CHEBI:18248"/>
    </ligandPart>
</feature>
<dbReference type="PANTHER" id="PTHR47955">
    <property type="entry name" value="CYTOCHROME P450 FAMILY 71 PROTEIN"/>
    <property type="match status" value="1"/>
</dbReference>
<dbReference type="PANTHER" id="PTHR47955:SF8">
    <property type="entry name" value="CYTOCHROME P450 71D11-LIKE"/>
    <property type="match status" value="1"/>
</dbReference>
<dbReference type="GO" id="GO:0004497">
    <property type="term" value="F:monooxygenase activity"/>
    <property type="evidence" value="ECO:0007669"/>
    <property type="project" value="UniProtKB-KW"/>
</dbReference>
<dbReference type="AlphaFoldDB" id="A0AAN9PMM9"/>
<accession>A0AAN9PMM9</accession>
<evidence type="ECO:0000256" key="6">
    <source>
        <dbReference type="ARBA" id="ARBA00023004"/>
    </source>
</evidence>
<dbReference type="PRINTS" id="PR00385">
    <property type="entry name" value="P450"/>
</dbReference>
<dbReference type="InterPro" id="IPR001128">
    <property type="entry name" value="Cyt_P450"/>
</dbReference>
<evidence type="ECO:0000313" key="11">
    <source>
        <dbReference type="Proteomes" id="UP001367508"/>
    </source>
</evidence>
<evidence type="ECO:0000256" key="8">
    <source>
        <dbReference type="PIRSR" id="PIRSR602401-1"/>
    </source>
</evidence>
<dbReference type="Pfam" id="PF00067">
    <property type="entry name" value="p450"/>
    <property type="match status" value="1"/>
</dbReference>
<evidence type="ECO:0000256" key="7">
    <source>
        <dbReference type="ARBA" id="ARBA00023033"/>
    </source>
</evidence>
<evidence type="ECO:0000256" key="3">
    <source>
        <dbReference type="ARBA" id="ARBA00022617"/>
    </source>
</evidence>
<keyword evidence="6 8" id="KW-0408">Iron</keyword>
<evidence type="ECO:0008006" key="12">
    <source>
        <dbReference type="Google" id="ProtNLM"/>
    </source>
</evidence>
<dbReference type="PROSITE" id="PS00086">
    <property type="entry name" value="CYTOCHROME_P450"/>
    <property type="match status" value="1"/>
</dbReference>
<reference evidence="10 11" key="1">
    <citation type="submission" date="2024-01" db="EMBL/GenBank/DDBJ databases">
        <title>The genomes of 5 underutilized Papilionoideae crops provide insights into root nodulation and disease resistanc.</title>
        <authorList>
            <person name="Jiang F."/>
        </authorList>
    </citation>
    <scope>NUCLEOTIDE SEQUENCE [LARGE SCALE GENOMIC DNA]</scope>
    <source>
        <strain evidence="10">LVBAO_FW01</strain>
        <tissue evidence="10">Leaves</tissue>
    </source>
</reference>
<sequence>MDLQILLFTSLFSIFICMFLAHKIITKKSASAPNLPPGPLKLPIIGNIHNLVSSLPHRKLRDLSSKYGPLMHLKLGEVSTIVVSSPEYAKEVLKTHDLIFASRPPILASKILSYDSKGIGFAPYGDYWRQLRKICTLELLSSKRVQSFQPIREKELTNFIKRIASKEGSSINLSKEVFTTISTIISREALGNKCKDHQKFISVVKEATEAAGGFDLGDLYPSAKWLQHISGLKPKLEKYHQQTDRILQNIINEHREAKLSAIEGQGEKAEDDLVDVLLKHELGLSDDSIKAVILDIFGGGTETSSVTIIWAMAEMIKNPRVMKKVQAEVREEFDNEGKPSESGIENLKYLKSVVKETLRLHPPGPLLLPRLCGQACEINGYYIPVKSKVIINAWAIGRDPNHWTEPERFYPERFIENSIDYKGNNFEYIPFGAGRRICPGLTFGLVSVEFPLALLMYHFDWKLPNGMKSEDLDMTEAFGISVCLKDDLKLIPITFHPQPTQPLQC</sequence>
<proteinExistence type="inferred from homology"/>
<keyword evidence="5 9" id="KW-0560">Oxidoreductase</keyword>
<dbReference type="GO" id="GO:0016705">
    <property type="term" value="F:oxidoreductase activity, acting on paired donors, with incorporation or reduction of molecular oxygen"/>
    <property type="evidence" value="ECO:0007669"/>
    <property type="project" value="InterPro"/>
</dbReference>
<evidence type="ECO:0000256" key="9">
    <source>
        <dbReference type="RuleBase" id="RU000461"/>
    </source>
</evidence>
<dbReference type="SUPFAM" id="SSF48264">
    <property type="entry name" value="Cytochrome P450"/>
    <property type="match status" value="1"/>
</dbReference>
<dbReference type="GO" id="GO:0005506">
    <property type="term" value="F:iron ion binding"/>
    <property type="evidence" value="ECO:0007669"/>
    <property type="project" value="InterPro"/>
</dbReference>
<comment type="cofactor">
    <cofactor evidence="1 8">
        <name>heme</name>
        <dbReference type="ChEBI" id="CHEBI:30413"/>
    </cofactor>
</comment>
<keyword evidence="3 8" id="KW-0349">Heme</keyword>
<dbReference type="GO" id="GO:0020037">
    <property type="term" value="F:heme binding"/>
    <property type="evidence" value="ECO:0007669"/>
    <property type="project" value="InterPro"/>
</dbReference>
<dbReference type="FunFam" id="1.10.630.10:FF:000008">
    <property type="entry name" value="Cytochrome P450 71D8"/>
    <property type="match status" value="1"/>
</dbReference>
<dbReference type="InterPro" id="IPR017972">
    <property type="entry name" value="Cyt_P450_CS"/>
</dbReference>
<dbReference type="InterPro" id="IPR002401">
    <property type="entry name" value="Cyt_P450_E_grp-I"/>
</dbReference>